<reference evidence="3" key="1">
    <citation type="submission" date="2021-11" db="EMBL/GenBank/DDBJ databases">
        <authorList>
            <person name="Bulgarelli D."/>
        </authorList>
    </citation>
    <scope>NUCLEOTIDE SEQUENCE</scope>
    <source>
        <strain evidence="3">Bi133</strain>
    </source>
</reference>
<protein>
    <submittedName>
        <fullName evidence="3">Glycerophosphodiester phosphodiesterase</fullName>
        <ecNumber evidence="3">3.1.4.46</ecNumber>
    </submittedName>
</protein>
<name>A0A9W4KZ27_9BACI</name>
<dbReference type="InterPro" id="IPR030395">
    <property type="entry name" value="GP_PDE_dom"/>
</dbReference>
<evidence type="ECO:0000313" key="3">
    <source>
        <dbReference type="EMBL" id="CAH0247693.1"/>
    </source>
</evidence>
<dbReference type="GO" id="GO:0006629">
    <property type="term" value="P:lipid metabolic process"/>
    <property type="evidence" value="ECO:0007669"/>
    <property type="project" value="InterPro"/>
</dbReference>
<dbReference type="SUPFAM" id="SSF51695">
    <property type="entry name" value="PLC-like phosphodiesterases"/>
    <property type="match status" value="1"/>
</dbReference>
<sequence>MKTNIKKFGFCMMSAAFILQATSMGASAANGNHSNSSIYEKKIVNIAHRGASGYAPEHTIPAYQLGEQMKGDYIEIDLQMTKDGRLIAMHDEKVDRTTNGTGLVKDLTLAEIKQLDAGSWFNEKYPQLAKEVYEGLKVPTLEEVFKKFGKQANYYIETKSPEVYPGMEEELLQVLEEYKMVDSKGRTKNVLIQSFSKESLMKVHDMNPKLPLVQLYSYKNPATISDEELESVKEYAIGVGPNFNKVDGQYVKMVRSHDLQFHPYTVNDRADMKKALEWGATGLFTNYPDVFSEVLREYKHDNHNENGNL</sequence>
<dbReference type="EC" id="3.1.4.46" evidence="3"/>
<keyword evidence="3" id="KW-0378">Hydrolase</keyword>
<dbReference type="Pfam" id="PF03009">
    <property type="entry name" value="GDPD"/>
    <property type="match status" value="1"/>
</dbReference>
<comment type="caution">
    <text evidence="3">The sequence shown here is derived from an EMBL/GenBank/DDBJ whole genome shotgun (WGS) entry which is preliminary data.</text>
</comment>
<dbReference type="Gene3D" id="3.20.20.190">
    <property type="entry name" value="Phosphatidylinositol (PI) phosphodiesterase"/>
    <property type="match status" value="1"/>
</dbReference>
<evidence type="ECO:0000259" key="2">
    <source>
        <dbReference type="PROSITE" id="PS51704"/>
    </source>
</evidence>
<dbReference type="Proteomes" id="UP000789326">
    <property type="component" value="Unassembled WGS sequence"/>
</dbReference>
<dbReference type="EMBL" id="CAKKMG010000044">
    <property type="protein sequence ID" value="CAH0247693.1"/>
    <property type="molecule type" value="Genomic_DNA"/>
</dbReference>
<feature type="domain" description="GP-PDE" evidence="2">
    <location>
        <begin position="43"/>
        <end position="295"/>
    </location>
</feature>
<feature type="signal peptide" evidence="1">
    <location>
        <begin position="1"/>
        <end position="28"/>
    </location>
</feature>
<keyword evidence="1" id="KW-0732">Signal</keyword>
<dbReference type="AlphaFoldDB" id="A0A9W4KZ27"/>
<evidence type="ECO:0000256" key="1">
    <source>
        <dbReference type="SAM" id="SignalP"/>
    </source>
</evidence>
<organism evidence="3 4">
    <name type="scientific">Peribacillus simplex</name>
    <dbReference type="NCBI Taxonomy" id="1478"/>
    <lineage>
        <taxon>Bacteria</taxon>
        <taxon>Bacillati</taxon>
        <taxon>Bacillota</taxon>
        <taxon>Bacilli</taxon>
        <taxon>Bacillales</taxon>
        <taxon>Bacillaceae</taxon>
        <taxon>Peribacillus</taxon>
    </lineage>
</organism>
<dbReference type="PROSITE" id="PS51704">
    <property type="entry name" value="GP_PDE"/>
    <property type="match status" value="1"/>
</dbReference>
<dbReference type="GO" id="GO:0008889">
    <property type="term" value="F:glycerophosphodiester phosphodiesterase activity"/>
    <property type="evidence" value="ECO:0007669"/>
    <property type="project" value="UniProtKB-EC"/>
</dbReference>
<gene>
    <name evidence="3" type="primary">glpQ_3</name>
    <name evidence="3" type="ORF">SRABI133_03045</name>
</gene>
<dbReference type="PANTHER" id="PTHR46211:SF7">
    <property type="entry name" value="GLYCEROPHOSPHODIESTER PHOSPHODIESTERASE"/>
    <property type="match status" value="1"/>
</dbReference>
<evidence type="ECO:0000313" key="4">
    <source>
        <dbReference type="Proteomes" id="UP000789326"/>
    </source>
</evidence>
<dbReference type="CDD" id="cd08601">
    <property type="entry name" value="GDPD_SaGlpQ_like"/>
    <property type="match status" value="1"/>
</dbReference>
<accession>A0A9W4KZ27</accession>
<feature type="chain" id="PRO_5040801485" evidence="1">
    <location>
        <begin position="29"/>
        <end position="309"/>
    </location>
</feature>
<proteinExistence type="predicted"/>
<dbReference type="RefSeq" id="WP_377421489.1">
    <property type="nucleotide sequence ID" value="NZ_CAKKMG010000044.1"/>
</dbReference>
<dbReference type="PANTHER" id="PTHR46211">
    <property type="entry name" value="GLYCEROPHOSPHORYL DIESTER PHOSPHODIESTERASE"/>
    <property type="match status" value="1"/>
</dbReference>
<dbReference type="InterPro" id="IPR017946">
    <property type="entry name" value="PLC-like_Pdiesterase_TIM-brl"/>
</dbReference>